<dbReference type="OrthoDB" id="2150628at2759"/>
<feature type="compositionally biased region" description="Basic and acidic residues" evidence="1">
    <location>
        <begin position="101"/>
        <end position="110"/>
    </location>
</feature>
<evidence type="ECO:0000313" key="3">
    <source>
        <dbReference type="Proteomes" id="UP000054279"/>
    </source>
</evidence>
<evidence type="ECO:0000256" key="1">
    <source>
        <dbReference type="SAM" id="MobiDB-lite"/>
    </source>
</evidence>
<feature type="region of interest" description="Disordered" evidence="1">
    <location>
        <begin position="101"/>
        <end position="133"/>
    </location>
</feature>
<reference evidence="2 3" key="1">
    <citation type="submission" date="2014-06" db="EMBL/GenBank/DDBJ databases">
        <title>Evolutionary Origins and Diversification of the Mycorrhizal Mutualists.</title>
        <authorList>
            <consortium name="DOE Joint Genome Institute"/>
            <consortium name="Mycorrhizal Genomics Consortium"/>
            <person name="Kohler A."/>
            <person name="Kuo A."/>
            <person name="Nagy L.G."/>
            <person name="Floudas D."/>
            <person name="Copeland A."/>
            <person name="Barry K.W."/>
            <person name="Cichocki N."/>
            <person name="Veneault-Fourrey C."/>
            <person name="LaButti K."/>
            <person name="Lindquist E.A."/>
            <person name="Lipzen A."/>
            <person name="Lundell T."/>
            <person name="Morin E."/>
            <person name="Murat C."/>
            <person name="Riley R."/>
            <person name="Ohm R."/>
            <person name="Sun H."/>
            <person name="Tunlid A."/>
            <person name="Henrissat B."/>
            <person name="Grigoriev I.V."/>
            <person name="Hibbett D.S."/>
            <person name="Martin F."/>
        </authorList>
    </citation>
    <scope>NUCLEOTIDE SEQUENCE [LARGE SCALE GENOMIC DNA]</scope>
    <source>
        <strain evidence="2 3">SS14</strain>
    </source>
</reference>
<dbReference type="Proteomes" id="UP000054279">
    <property type="component" value="Unassembled WGS sequence"/>
</dbReference>
<dbReference type="HOGENOM" id="CLU_655817_0_0_1"/>
<sequence length="419" mass="47703">MSDVAYMLLQTVLEKGADHTLKRKNSEYVEDTNLHGEPVRRIRMLGTLVTIMWPFKHDRIDVERRLRDIPESTVTTSDVARLMELFQSSLLKYWQFQPKTNEEKKSKGNDEPEEPQDDREDTLTASTQSHEKKIPSTDTMKCILDAFLVLTKQDRLCHVIHATSDPFYQTWLRQLNVIQHCKIISIGDCSKEETRSSFEDRILPSIPEEYRSKLDFEEFYQCFGGKLAHWSDYIADFVNADGNLPVCMSSHFLQAHALLNLHLLHARSSDPDSGSSQNVGFRIYSPLAKVSPHAAPSPDGFAPDEPELIASFTAADLLNVMQRLTSHSLATPSLPYFALCRELGTHVVDSMVRGRLLELRWSNTVMEEGDQLTRGKGKGKQERVGPQLVPTTPIIGYAMREILKEYGIAEPERKIEENK</sequence>
<accession>A0A0C9UDQ4</accession>
<dbReference type="PANTHER" id="PTHR37096:SF1">
    <property type="entry name" value="AAA+ ATPASE DOMAIN-CONTAINING PROTEIN"/>
    <property type="match status" value="1"/>
</dbReference>
<protein>
    <submittedName>
        <fullName evidence="2">Unplaced genomic scaffold SPHSTscaffold_662, whole genome shotgun sequence</fullName>
    </submittedName>
</protein>
<gene>
    <name evidence="2" type="ORF">M422DRAFT_276191</name>
</gene>
<dbReference type="AlphaFoldDB" id="A0A0C9UDQ4"/>
<proteinExistence type="predicted"/>
<name>A0A0C9UDQ4_SPHS4</name>
<dbReference type="EMBL" id="KN837737">
    <property type="protein sequence ID" value="KIJ23270.1"/>
    <property type="molecule type" value="Genomic_DNA"/>
</dbReference>
<organism evidence="2 3">
    <name type="scientific">Sphaerobolus stellatus (strain SS14)</name>
    <dbReference type="NCBI Taxonomy" id="990650"/>
    <lineage>
        <taxon>Eukaryota</taxon>
        <taxon>Fungi</taxon>
        <taxon>Dikarya</taxon>
        <taxon>Basidiomycota</taxon>
        <taxon>Agaricomycotina</taxon>
        <taxon>Agaricomycetes</taxon>
        <taxon>Phallomycetidae</taxon>
        <taxon>Geastrales</taxon>
        <taxon>Sphaerobolaceae</taxon>
        <taxon>Sphaerobolus</taxon>
    </lineage>
</organism>
<feature type="compositionally biased region" description="Acidic residues" evidence="1">
    <location>
        <begin position="111"/>
        <end position="120"/>
    </location>
</feature>
<dbReference type="InterPro" id="IPR051667">
    <property type="entry name" value="Archaeal_ATPase_domain"/>
</dbReference>
<dbReference type="PANTHER" id="PTHR37096">
    <property type="entry name" value="YALI0E33429P"/>
    <property type="match status" value="1"/>
</dbReference>
<keyword evidence="3" id="KW-1185">Reference proteome</keyword>
<evidence type="ECO:0000313" key="2">
    <source>
        <dbReference type="EMBL" id="KIJ23270.1"/>
    </source>
</evidence>